<evidence type="ECO:0000313" key="4">
    <source>
        <dbReference type="EMBL" id="SIR00656.1"/>
    </source>
</evidence>
<dbReference type="GO" id="GO:0016491">
    <property type="term" value="F:oxidoreductase activity"/>
    <property type="evidence" value="ECO:0007669"/>
    <property type="project" value="UniProtKB-KW"/>
</dbReference>
<dbReference type="OrthoDB" id="9793626at2"/>
<reference evidence="4 5" key="1">
    <citation type="submission" date="2017-01" db="EMBL/GenBank/DDBJ databases">
        <authorList>
            <person name="Varghese N."/>
            <person name="Submissions S."/>
        </authorList>
    </citation>
    <scope>NUCLEOTIDE SEQUENCE [LARGE SCALE GENOMIC DNA]</scope>
    <source>
        <strain evidence="4 5">ATCC 35905</strain>
    </source>
</reference>
<comment type="caution">
    <text evidence="4">The sequence shown here is derived from an EMBL/GenBank/DDBJ whole genome shotgun (WGS) entry which is preliminary data.</text>
</comment>
<evidence type="ECO:0000313" key="5">
    <source>
        <dbReference type="Proteomes" id="UP000186308"/>
    </source>
</evidence>
<accession>A0A8G2FLH9</accession>
<sequence length="326" mass="34362">MHIHIHEFPDSPFLKLTADEFHTAAALAGAAGQGHRLTMGESIADYEAAADTLEVLIATPGAVRRLDLMGAPHLKLIQSTAAGVDALAPFDMIPAGVKLLNNRGVHADRAGEFAIMAMLMLTTQMQCFAADQRAQRWQRRPSGVVAGRRATIVGVGGLGGGAARRARQFGIHVTGIRFGTDPHPDCDETLPIAALDTVLPSSDFLLLACPLTHATRHLLDARRIALLPAHAGVINIGRGGLVDQAALIAALNTHAIAGAVLDVFAAEPIPPGDPVWTAENLIITPHISSDDPDHYNAATLAKFFANLATLAEGRDPPTLVDLSKGY</sequence>
<dbReference type="InterPro" id="IPR036291">
    <property type="entry name" value="NAD(P)-bd_dom_sf"/>
</dbReference>
<dbReference type="InterPro" id="IPR006140">
    <property type="entry name" value="D-isomer_DH_NAD-bd"/>
</dbReference>
<organism evidence="4 5">
    <name type="scientific">Acidiphilium rubrum</name>
    <dbReference type="NCBI Taxonomy" id="526"/>
    <lineage>
        <taxon>Bacteria</taxon>
        <taxon>Pseudomonadati</taxon>
        <taxon>Pseudomonadota</taxon>
        <taxon>Alphaproteobacteria</taxon>
        <taxon>Acetobacterales</taxon>
        <taxon>Acidocellaceae</taxon>
        <taxon>Acidiphilium</taxon>
    </lineage>
</organism>
<dbReference type="SUPFAM" id="SSF52283">
    <property type="entry name" value="Formate/glycerate dehydrogenase catalytic domain-like"/>
    <property type="match status" value="1"/>
</dbReference>
<dbReference type="SUPFAM" id="SSF51735">
    <property type="entry name" value="NAD(P)-binding Rossmann-fold domains"/>
    <property type="match status" value="1"/>
</dbReference>
<proteinExistence type="predicted"/>
<dbReference type="RefSeq" id="WP_029311751.1">
    <property type="nucleotide sequence ID" value="NZ_FTNE01000013.1"/>
</dbReference>
<name>A0A8G2FLH9_ACIRU</name>
<gene>
    <name evidence="4" type="ORF">SAMN05421828_11371</name>
</gene>
<protein>
    <submittedName>
        <fullName evidence="4">Phosphoglycerate dehydrogenase</fullName>
    </submittedName>
</protein>
<dbReference type="PANTHER" id="PTHR43333:SF1">
    <property type="entry name" value="D-ISOMER SPECIFIC 2-HYDROXYACID DEHYDROGENASE NAD-BINDING DOMAIN-CONTAINING PROTEIN"/>
    <property type="match status" value="1"/>
</dbReference>
<dbReference type="GO" id="GO:0051287">
    <property type="term" value="F:NAD binding"/>
    <property type="evidence" value="ECO:0007669"/>
    <property type="project" value="InterPro"/>
</dbReference>
<dbReference type="Pfam" id="PF02826">
    <property type="entry name" value="2-Hacid_dh_C"/>
    <property type="match status" value="1"/>
</dbReference>
<keyword evidence="2" id="KW-0520">NAD</keyword>
<dbReference type="AlphaFoldDB" id="A0A8G2FLH9"/>
<dbReference type="EMBL" id="FTNE01000013">
    <property type="protein sequence ID" value="SIR00656.1"/>
    <property type="molecule type" value="Genomic_DNA"/>
</dbReference>
<dbReference type="PANTHER" id="PTHR43333">
    <property type="entry name" value="2-HACID_DH_C DOMAIN-CONTAINING PROTEIN"/>
    <property type="match status" value="1"/>
</dbReference>
<keyword evidence="1" id="KW-0560">Oxidoreductase</keyword>
<evidence type="ECO:0000256" key="2">
    <source>
        <dbReference type="ARBA" id="ARBA00023027"/>
    </source>
</evidence>
<keyword evidence="5" id="KW-1185">Reference proteome</keyword>
<feature type="domain" description="D-isomer specific 2-hydroxyacid dehydrogenase NAD-binding" evidence="3">
    <location>
        <begin position="115"/>
        <end position="288"/>
    </location>
</feature>
<dbReference type="Proteomes" id="UP000186308">
    <property type="component" value="Unassembled WGS sequence"/>
</dbReference>
<dbReference type="Gene3D" id="3.40.50.720">
    <property type="entry name" value="NAD(P)-binding Rossmann-like Domain"/>
    <property type="match status" value="2"/>
</dbReference>
<evidence type="ECO:0000259" key="3">
    <source>
        <dbReference type="Pfam" id="PF02826"/>
    </source>
</evidence>
<evidence type="ECO:0000256" key="1">
    <source>
        <dbReference type="ARBA" id="ARBA00023002"/>
    </source>
</evidence>